<protein>
    <submittedName>
        <fullName evidence="1">Uncharacterized protein</fullName>
    </submittedName>
</protein>
<name>A0ABR5T1N5_9BACL</name>
<gene>
    <name evidence="1" type="ORF">AML91_00135</name>
</gene>
<accession>A0ABR5T1N5</accession>
<keyword evidence="2" id="KW-1185">Reference proteome</keyword>
<comment type="caution">
    <text evidence="1">The sequence shown here is derived from an EMBL/GenBank/DDBJ whole genome shotgun (WGS) entry which is preliminary data.</text>
</comment>
<organism evidence="1 2">
    <name type="scientific">Paenibacillus jilunlii</name>
    <dbReference type="NCBI Taxonomy" id="682956"/>
    <lineage>
        <taxon>Bacteria</taxon>
        <taxon>Bacillati</taxon>
        <taxon>Bacillota</taxon>
        <taxon>Bacilli</taxon>
        <taxon>Bacillales</taxon>
        <taxon>Paenibacillaceae</taxon>
        <taxon>Paenibacillus</taxon>
    </lineage>
</organism>
<dbReference type="RefSeq" id="WP_062518868.1">
    <property type="nucleotide sequence ID" value="NZ_LIPY01000030.1"/>
</dbReference>
<dbReference type="EMBL" id="LIPY01000030">
    <property type="protein sequence ID" value="KWX81334.1"/>
    <property type="molecule type" value="Genomic_DNA"/>
</dbReference>
<proteinExistence type="predicted"/>
<evidence type="ECO:0000313" key="1">
    <source>
        <dbReference type="EMBL" id="KWX81334.1"/>
    </source>
</evidence>
<reference evidence="1 2" key="1">
    <citation type="submission" date="2015-08" db="EMBL/GenBank/DDBJ databases">
        <title>Genome of Paenibacillus jilunlii.</title>
        <authorList>
            <person name="Sant'Anna F.H."/>
            <person name="Ambrosini A."/>
            <person name="Souza R."/>
            <person name="Bach E."/>
            <person name="Fernandes G."/>
            <person name="Balsanelli E."/>
            <person name="Baura V.A."/>
            <person name="Pedrosa F.O."/>
            <person name="Souza E.M."/>
            <person name="Passaglia L."/>
        </authorList>
    </citation>
    <scope>NUCLEOTIDE SEQUENCE [LARGE SCALE GENOMIC DNA]</scope>
    <source>
        <strain evidence="1 2">DSM 23019</strain>
    </source>
</reference>
<evidence type="ECO:0000313" key="2">
    <source>
        <dbReference type="Proteomes" id="UP000070252"/>
    </source>
</evidence>
<dbReference type="Proteomes" id="UP000070252">
    <property type="component" value="Unassembled WGS sequence"/>
</dbReference>
<sequence length="105" mass="10765">MGQVCELPLDREAAKHKAEAVLLAPVLRQNRQPGTRLYGHWPLGLNPLPRAAADSGPAANARITGCQAAGSAAAPVPAGLPPLCVSPPPGPKAAHRLAPLHQLNA</sequence>